<evidence type="ECO:0008006" key="2">
    <source>
        <dbReference type="Google" id="ProtNLM"/>
    </source>
</evidence>
<evidence type="ECO:0000313" key="1">
    <source>
        <dbReference type="EMBL" id="XCO73630.1"/>
    </source>
</evidence>
<proteinExistence type="predicted"/>
<gene>
    <name evidence="1" type="ORF">ABU614_14665</name>
</gene>
<sequence>MLATPQAQQYRQRQRFQHEARQFFAQAERLPASERERRAQALQRDIDAYEGAGELSAGETVLLRVALIRATVADPARQAELVEALAARYRGEAERRNAQWLRQQAQDPRFRDYKRREQEIVAEVMAMRAFPGGLSRDEYLRQRLQAERERVYR</sequence>
<accession>A0AAU8MNJ8</accession>
<name>A0AAU8MNJ8_9GAMM</name>
<reference evidence="1" key="1">
    <citation type="submission" date="2024-06" db="EMBL/GenBank/DDBJ databases">
        <authorList>
            <person name="Li S."/>
        </authorList>
    </citation>
    <scope>NUCLEOTIDE SEQUENCE</scope>
    <source>
        <strain evidence="1">SR10</strain>
    </source>
</reference>
<dbReference type="EMBL" id="CP159925">
    <property type="protein sequence ID" value="XCO73630.1"/>
    <property type="molecule type" value="Genomic_DNA"/>
</dbReference>
<organism evidence="1">
    <name type="scientific">Lysobacter firmicutimachus</name>
    <dbReference type="NCBI Taxonomy" id="1792846"/>
    <lineage>
        <taxon>Bacteria</taxon>
        <taxon>Pseudomonadati</taxon>
        <taxon>Pseudomonadota</taxon>
        <taxon>Gammaproteobacteria</taxon>
        <taxon>Lysobacterales</taxon>
        <taxon>Lysobacteraceae</taxon>
        <taxon>Lysobacter</taxon>
    </lineage>
</organism>
<dbReference type="RefSeq" id="WP_363796530.1">
    <property type="nucleotide sequence ID" value="NZ_CP159925.1"/>
</dbReference>
<protein>
    <recommendedName>
        <fullName evidence="2">Lipase modulator</fullName>
    </recommendedName>
</protein>
<dbReference type="AlphaFoldDB" id="A0AAU8MNJ8"/>